<feature type="region of interest" description="Disordered" evidence="2">
    <location>
        <begin position="237"/>
        <end position="272"/>
    </location>
</feature>
<feature type="region of interest" description="Disordered" evidence="2">
    <location>
        <begin position="544"/>
        <end position="682"/>
    </location>
</feature>
<reference evidence="4" key="1">
    <citation type="submission" date="2023-03" db="EMBL/GenBank/DDBJ databases">
        <title>Massive genome expansion in bonnet fungi (Mycena s.s.) driven by repeated elements and novel gene families across ecological guilds.</title>
        <authorList>
            <consortium name="Lawrence Berkeley National Laboratory"/>
            <person name="Harder C.B."/>
            <person name="Miyauchi S."/>
            <person name="Viragh M."/>
            <person name="Kuo A."/>
            <person name="Thoen E."/>
            <person name="Andreopoulos B."/>
            <person name="Lu D."/>
            <person name="Skrede I."/>
            <person name="Drula E."/>
            <person name="Henrissat B."/>
            <person name="Morin E."/>
            <person name="Kohler A."/>
            <person name="Barry K."/>
            <person name="LaButti K."/>
            <person name="Morin E."/>
            <person name="Salamov A."/>
            <person name="Lipzen A."/>
            <person name="Mereny Z."/>
            <person name="Hegedus B."/>
            <person name="Baldrian P."/>
            <person name="Stursova M."/>
            <person name="Weitz H."/>
            <person name="Taylor A."/>
            <person name="Grigoriev I.V."/>
            <person name="Nagy L.G."/>
            <person name="Martin F."/>
            <person name="Kauserud H."/>
        </authorList>
    </citation>
    <scope>NUCLEOTIDE SEQUENCE</scope>
    <source>
        <strain evidence="4">9284</strain>
    </source>
</reference>
<dbReference type="GO" id="GO:0043596">
    <property type="term" value="C:nuclear replication fork"/>
    <property type="evidence" value="ECO:0007669"/>
    <property type="project" value="TreeGrafter"/>
</dbReference>
<dbReference type="EMBL" id="JARKIF010000007">
    <property type="protein sequence ID" value="KAJ7634773.1"/>
    <property type="molecule type" value="Genomic_DNA"/>
</dbReference>
<dbReference type="PANTHER" id="PTHR13454:SF11">
    <property type="entry name" value="PROTEIN MCM10 HOMOLOG"/>
    <property type="match status" value="1"/>
</dbReference>
<sequence>MESHATLAHAEKEKKADLKRQIALLQAQVGDMPDSDPESEPSPKRPKLNHQVLAPATPSPKKKRPEKSHAPKSFNATSVTVKYPGDDFVPVKPAASNVLRNLANTRRAPLDAAVEVEPLARSAAFTDTPATAPEQVASVPRRDDRLAIIDNLEMGPMDHKAPFDDPLFKHLEPNSGIRLSSRVLAHEDLQDHLRGRYYLSPSRLYSAVRLLPDKQGYDVPVDGDWITIAVVAERGPYKSTKPPVTMTRDEEDESGKGKGKAKAKDTPKPSGKKYINMKLVDFGAPARSASSATGGKAVIRGDAMLSLLLFESDGFETIPQNEDRPKKVYRGGSRGAFEEMCDLKEGDVVVLLNPRILKPFQRAADAPHPTTNILAITPESASSILVIGRSKDLGLCVATKRDGKVCGSWCDKRLSDVCEWHVQNAVEQRRAGRSEFSSGTSGMATTARKQRKPGDEYDPRRKWGLQPVNQHDPNSGTTYVMSGHVVGGAESTSVADNIGREGQAKASRKRAAREEEKVLLKLLGRDKEGMREVLKAREVGQELAAGGKEKGGGKKGKEASTDPKGSEALPPTKNAFSAEIVKQLGFDPTLKPGQKRRPENPATRKKMDELTRLQNSRTEISLTNRRPPGERVRSGVIVPPALKKASATTMPTDSKMVCLDSDSDDEDLPFSVPLPDALQSKQ</sequence>
<feature type="compositionally biased region" description="Polar residues" evidence="2">
    <location>
        <begin position="612"/>
        <end position="624"/>
    </location>
</feature>
<feature type="compositionally biased region" description="Basic and acidic residues" evidence="2">
    <location>
        <begin position="547"/>
        <end position="565"/>
    </location>
</feature>
<dbReference type="Gene3D" id="2.40.50.140">
    <property type="entry name" value="Nucleic acid-binding proteins"/>
    <property type="match status" value="1"/>
</dbReference>
<dbReference type="Pfam" id="PF09329">
    <property type="entry name" value="zf-primase"/>
    <property type="match status" value="1"/>
</dbReference>
<evidence type="ECO:0000256" key="2">
    <source>
        <dbReference type="SAM" id="MobiDB-lite"/>
    </source>
</evidence>
<feature type="domain" description="Zinc finger Mcm10/DnaG-type" evidence="3">
    <location>
        <begin position="388"/>
        <end position="433"/>
    </location>
</feature>
<evidence type="ECO:0000259" key="3">
    <source>
        <dbReference type="Pfam" id="PF09329"/>
    </source>
</evidence>
<dbReference type="GO" id="GO:0003688">
    <property type="term" value="F:DNA replication origin binding"/>
    <property type="evidence" value="ECO:0007669"/>
    <property type="project" value="TreeGrafter"/>
</dbReference>
<dbReference type="GO" id="GO:0003697">
    <property type="term" value="F:single-stranded DNA binding"/>
    <property type="evidence" value="ECO:0007669"/>
    <property type="project" value="InterPro"/>
</dbReference>
<dbReference type="InterPro" id="IPR012340">
    <property type="entry name" value="NA-bd_OB-fold"/>
</dbReference>
<dbReference type="Proteomes" id="UP001221142">
    <property type="component" value="Unassembled WGS sequence"/>
</dbReference>
<evidence type="ECO:0000256" key="1">
    <source>
        <dbReference type="ARBA" id="ARBA00009679"/>
    </source>
</evidence>
<feature type="compositionally biased region" description="Basic and acidic residues" evidence="2">
    <location>
        <begin position="1"/>
        <end position="20"/>
    </location>
</feature>
<organism evidence="4 5">
    <name type="scientific">Roridomyces roridus</name>
    <dbReference type="NCBI Taxonomy" id="1738132"/>
    <lineage>
        <taxon>Eukaryota</taxon>
        <taxon>Fungi</taxon>
        <taxon>Dikarya</taxon>
        <taxon>Basidiomycota</taxon>
        <taxon>Agaricomycotina</taxon>
        <taxon>Agaricomycetes</taxon>
        <taxon>Agaricomycetidae</taxon>
        <taxon>Agaricales</taxon>
        <taxon>Marasmiineae</taxon>
        <taxon>Mycenaceae</taxon>
        <taxon>Roridomyces</taxon>
    </lineage>
</organism>
<protein>
    <recommendedName>
        <fullName evidence="3">Zinc finger Mcm10/DnaG-type domain-containing protein</fullName>
    </recommendedName>
</protein>
<comment type="caution">
    <text evidence="4">The sequence shown here is derived from an EMBL/GenBank/DDBJ whole genome shotgun (WGS) entry which is preliminary data.</text>
</comment>
<dbReference type="InterPro" id="IPR015408">
    <property type="entry name" value="Znf_Mcm10/DnaG"/>
</dbReference>
<feature type="region of interest" description="Disordered" evidence="2">
    <location>
        <begin position="1"/>
        <end position="78"/>
    </location>
</feature>
<proteinExistence type="inferred from homology"/>
<dbReference type="PANTHER" id="PTHR13454">
    <property type="entry name" value="PROTEIN MCM10 HOMOLOG"/>
    <property type="match status" value="1"/>
</dbReference>
<evidence type="ECO:0000313" key="5">
    <source>
        <dbReference type="Proteomes" id="UP001221142"/>
    </source>
</evidence>
<dbReference type="InterPro" id="IPR040184">
    <property type="entry name" value="Mcm10"/>
</dbReference>
<evidence type="ECO:0000313" key="4">
    <source>
        <dbReference type="EMBL" id="KAJ7634773.1"/>
    </source>
</evidence>
<comment type="similarity">
    <text evidence="1">Belongs to the MCM10 family.</text>
</comment>
<accession>A0AAD7BZ90</accession>
<feature type="region of interest" description="Disordered" evidence="2">
    <location>
        <begin position="429"/>
        <end position="474"/>
    </location>
</feature>
<gene>
    <name evidence="4" type="ORF">FB45DRAFT_909809</name>
</gene>
<dbReference type="GO" id="GO:0006270">
    <property type="term" value="P:DNA replication initiation"/>
    <property type="evidence" value="ECO:0007669"/>
    <property type="project" value="InterPro"/>
</dbReference>
<name>A0AAD7BZ90_9AGAR</name>
<feature type="compositionally biased region" description="Polar residues" evidence="2">
    <location>
        <begin position="435"/>
        <end position="444"/>
    </location>
</feature>
<keyword evidence="5" id="KW-1185">Reference proteome</keyword>
<dbReference type="AlphaFoldDB" id="A0AAD7BZ90"/>
<feature type="compositionally biased region" description="Basic and acidic residues" evidence="2">
    <location>
        <begin position="452"/>
        <end position="461"/>
    </location>
</feature>